<feature type="region of interest" description="Disordered" evidence="1">
    <location>
        <begin position="22"/>
        <end position="107"/>
    </location>
</feature>
<dbReference type="EMBL" id="AP003021">
    <property type="protein sequence ID" value="BAD52643.1"/>
    <property type="molecule type" value="Genomic_DNA"/>
</dbReference>
<accession>Q5Z8A5</accession>
<dbReference type="AlphaFoldDB" id="Q5Z8A5"/>
<gene>
    <name evidence="2" type="ORF">P0503E05.45</name>
</gene>
<proteinExistence type="predicted"/>
<reference evidence="2" key="1">
    <citation type="journal article" date="2002" name="Nature">
        <title>The genome sequence and structure of rice chromosome 1.</title>
        <authorList>
            <person name="Sasaki T."/>
            <person name="Matsumoto T."/>
            <person name="Yamamoto K."/>
            <person name="Sakata K."/>
            <person name="Baba T."/>
            <person name="Katayose Y."/>
            <person name="Wu J."/>
            <person name="Niimura Y."/>
            <person name="Cheng Z."/>
            <person name="Nagamura Y."/>
            <person name="Antonio B.A."/>
            <person name="Kanamori H."/>
            <person name="Hosokawa S."/>
            <person name="Masukawa M."/>
            <person name="Arikawa K."/>
            <person name="Chiden Y."/>
            <person name="Hayashi M."/>
            <person name="Okamoto M."/>
            <person name="Ando T."/>
            <person name="Aoki H."/>
            <person name="Arita K."/>
            <person name="Hamada M."/>
            <person name="Harada C."/>
            <person name="Hijishita S."/>
            <person name="Honda M."/>
            <person name="Ichikawa Y."/>
            <person name="Idonuma A."/>
            <person name="Iijima M."/>
            <person name="Ikeda M."/>
            <person name="Ikeno M."/>
            <person name="Itoh S."/>
            <person name="Itoh T."/>
            <person name="Itoh Y."/>
            <person name="Itoh Y."/>
            <person name="Iwabuchi A."/>
            <person name="Kamiya K."/>
            <person name="Karasawa W."/>
            <person name="Katagiri S."/>
            <person name="Kikuta A."/>
            <person name="Kobayashi N."/>
            <person name="Kono I."/>
            <person name="Machita K."/>
            <person name="Maehara T."/>
            <person name="Mizuno H."/>
            <person name="Mizubayashi T."/>
            <person name="Mukai Y."/>
            <person name="Nagasaki H."/>
            <person name="Nakashima M."/>
            <person name="Nakama Y."/>
            <person name="Nakamichi Y."/>
            <person name="Nakamura M."/>
            <person name="Namiki N."/>
            <person name="Negishi M."/>
            <person name="Ohta I."/>
            <person name="Ono N."/>
            <person name="Saji S."/>
            <person name="Sakai K."/>
            <person name="Shibata M."/>
            <person name="Shimokawa T."/>
            <person name="Shomura A."/>
            <person name="Song J."/>
            <person name="Takazaki Y."/>
            <person name="Terasawa K."/>
            <person name="Tsuji K."/>
            <person name="Waki K."/>
            <person name="Yamagata H."/>
            <person name="Yamane H."/>
            <person name="Yoshiki S."/>
            <person name="Yoshihara R."/>
            <person name="Yukawa K."/>
            <person name="Zhong H."/>
            <person name="Iwama H."/>
            <person name="Endo T."/>
            <person name="Ito H."/>
            <person name="Hahn J.H."/>
            <person name="Kim H.I."/>
            <person name="Eun M.Y."/>
            <person name="Yano M."/>
            <person name="Jiang J."/>
            <person name="Gojobori T."/>
        </authorList>
    </citation>
    <scope>NUCLEOTIDE SEQUENCE</scope>
</reference>
<protein>
    <submittedName>
        <fullName evidence="2">Uncharacterized protein</fullName>
    </submittedName>
</protein>
<feature type="compositionally biased region" description="Acidic residues" evidence="1">
    <location>
        <begin position="71"/>
        <end position="84"/>
    </location>
</feature>
<organism evidence="2">
    <name type="scientific">Oryza sativa subsp. japonica</name>
    <name type="common">Rice</name>
    <dbReference type="NCBI Taxonomy" id="39947"/>
    <lineage>
        <taxon>Eukaryota</taxon>
        <taxon>Viridiplantae</taxon>
        <taxon>Streptophyta</taxon>
        <taxon>Embryophyta</taxon>
        <taxon>Tracheophyta</taxon>
        <taxon>Spermatophyta</taxon>
        <taxon>Magnoliopsida</taxon>
        <taxon>Liliopsida</taxon>
        <taxon>Poales</taxon>
        <taxon>Poaceae</taxon>
        <taxon>BOP clade</taxon>
        <taxon>Oryzoideae</taxon>
        <taxon>Oryzeae</taxon>
        <taxon>Oryzinae</taxon>
        <taxon>Oryza</taxon>
        <taxon>Oryza sativa</taxon>
    </lineage>
</organism>
<sequence length="107" mass="11105">MRDGGGGMCGQGSVTSIEIYAGVDRRKEGSENASSSGTVRTPVWNASSSQATPQHADSSRRTTRVARPAQDDSDEGDESDEDDADHAPADEIGPSQLADAPEATQPS</sequence>
<feature type="compositionally biased region" description="Polar residues" evidence="1">
    <location>
        <begin position="31"/>
        <end position="56"/>
    </location>
</feature>
<dbReference type="Proteomes" id="UP000817658">
    <property type="component" value="Chromosome 1"/>
</dbReference>
<evidence type="ECO:0000313" key="2">
    <source>
        <dbReference type="EMBL" id="BAD52643.1"/>
    </source>
</evidence>
<name>Q5Z8A5_ORYSJ</name>
<evidence type="ECO:0000256" key="1">
    <source>
        <dbReference type="SAM" id="MobiDB-lite"/>
    </source>
</evidence>